<reference evidence="2" key="1">
    <citation type="submission" date="2018-05" db="EMBL/GenBank/DDBJ databases">
        <authorList>
            <person name="Lanie J.A."/>
            <person name="Ng W.-L."/>
            <person name="Kazmierczak K.M."/>
            <person name="Andrzejewski T.M."/>
            <person name="Davidsen T.M."/>
            <person name="Wayne K.J."/>
            <person name="Tettelin H."/>
            <person name="Glass J.I."/>
            <person name="Rusch D."/>
            <person name="Podicherti R."/>
            <person name="Tsui H.-C.T."/>
            <person name="Winkler M.E."/>
        </authorList>
    </citation>
    <scope>NUCLEOTIDE SEQUENCE</scope>
</reference>
<organism evidence="2">
    <name type="scientific">marine metagenome</name>
    <dbReference type="NCBI Taxonomy" id="408172"/>
    <lineage>
        <taxon>unclassified sequences</taxon>
        <taxon>metagenomes</taxon>
        <taxon>ecological metagenomes</taxon>
    </lineage>
</organism>
<dbReference type="GO" id="GO:0097367">
    <property type="term" value="F:carbohydrate derivative binding"/>
    <property type="evidence" value="ECO:0007669"/>
    <property type="project" value="InterPro"/>
</dbReference>
<dbReference type="PANTHER" id="PTHR38418">
    <property type="entry name" value="SUGAR ISOMERASE, KPSF/GUTQ (AFU_ORTHOLOGUE AFUA_6G08860)"/>
    <property type="match status" value="1"/>
</dbReference>
<proteinExistence type="predicted"/>
<dbReference type="InterPro" id="IPR046348">
    <property type="entry name" value="SIS_dom_sf"/>
</dbReference>
<dbReference type="InterPro" id="IPR001347">
    <property type="entry name" value="SIS_dom"/>
</dbReference>
<evidence type="ECO:0000259" key="1">
    <source>
        <dbReference type="PROSITE" id="PS51464"/>
    </source>
</evidence>
<dbReference type="Pfam" id="PF01380">
    <property type="entry name" value="SIS"/>
    <property type="match status" value="1"/>
</dbReference>
<dbReference type="AlphaFoldDB" id="A0A382AKY1"/>
<feature type="domain" description="SIS" evidence="1">
    <location>
        <begin position="47"/>
        <end position="128"/>
    </location>
</feature>
<dbReference type="EMBL" id="UINC01025796">
    <property type="protein sequence ID" value="SVB02049.1"/>
    <property type="molecule type" value="Genomic_DNA"/>
</dbReference>
<name>A0A382AKY1_9ZZZZ</name>
<sequence length="128" mass="13742">MAKDKSILKRREIQDRAILKAAKRVLKIESDAVASLAKRLGPNFLNSVHALGDEKSRLIITGMGKSGLIGQKIAATMSSVGLSAVYMHAAEAIHGDLGLISKKDIIIALSNSGETEEIIKLLPTLKRL</sequence>
<feature type="non-terminal residue" evidence="2">
    <location>
        <position position="128"/>
    </location>
</feature>
<dbReference type="GO" id="GO:1901135">
    <property type="term" value="P:carbohydrate derivative metabolic process"/>
    <property type="evidence" value="ECO:0007669"/>
    <property type="project" value="InterPro"/>
</dbReference>
<protein>
    <recommendedName>
        <fullName evidence="1">SIS domain-containing protein</fullName>
    </recommendedName>
</protein>
<gene>
    <name evidence="2" type="ORF">METZ01_LOCUS154903</name>
</gene>
<dbReference type="SUPFAM" id="SSF53697">
    <property type="entry name" value="SIS domain"/>
    <property type="match status" value="1"/>
</dbReference>
<dbReference type="PROSITE" id="PS51464">
    <property type="entry name" value="SIS"/>
    <property type="match status" value="1"/>
</dbReference>
<dbReference type="PANTHER" id="PTHR38418:SF2">
    <property type="entry name" value="SUGAR ISOMERASE, KPSF_GUTQ (AFU_ORTHOLOGUE AFUA_6G08860)"/>
    <property type="match status" value="1"/>
</dbReference>
<accession>A0A382AKY1</accession>
<evidence type="ECO:0000313" key="2">
    <source>
        <dbReference type="EMBL" id="SVB02049.1"/>
    </source>
</evidence>
<dbReference type="Gene3D" id="3.40.50.10490">
    <property type="entry name" value="Glucose-6-phosphate isomerase like protein, domain 1"/>
    <property type="match status" value="1"/>
</dbReference>